<dbReference type="AlphaFoldDB" id="A0A2C5YU37"/>
<evidence type="ECO:0000256" key="9">
    <source>
        <dbReference type="ARBA" id="ARBA00023316"/>
    </source>
</evidence>
<keyword evidence="5 12" id="KW-0732">Signal</keyword>
<evidence type="ECO:0000256" key="2">
    <source>
        <dbReference type="ARBA" id="ARBA00010579"/>
    </source>
</evidence>
<keyword evidence="9" id="KW-0961">Cell wall biogenesis/degradation</keyword>
<organism evidence="13 14">
    <name type="scientific">Ophiocordyceps australis</name>
    <dbReference type="NCBI Taxonomy" id="1399860"/>
    <lineage>
        <taxon>Eukaryota</taxon>
        <taxon>Fungi</taxon>
        <taxon>Dikarya</taxon>
        <taxon>Ascomycota</taxon>
        <taxon>Pezizomycotina</taxon>
        <taxon>Sordariomycetes</taxon>
        <taxon>Hypocreomycetidae</taxon>
        <taxon>Hypocreales</taxon>
        <taxon>Ophiocordycipitaceae</taxon>
        <taxon>Ophiocordyceps</taxon>
    </lineage>
</organism>
<evidence type="ECO:0000256" key="8">
    <source>
        <dbReference type="ARBA" id="ARBA00023295"/>
    </source>
</evidence>
<keyword evidence="10" id="KW-0624">Polysaccharide degradation</keyword>
<dbReference type="GO" id="GO:0000272">
    <property type="term" value="P:polysaccharide catabolic process"/>
    <property type="evidence" value="ECO:0007669"/>
    <property type="project" value="UniProtKB-KW"/>
</dbReference>
<feature type="compositionally biased region" description="Basic residues" evidence="11">
    <location>
        <begin position="23"/>
        <end position="39"/>
    </location>
</feature>
<evidence type="ECO:0000256" key="3">
    <source>
        <dbReference type="ARBA" id="ARBA00022512"/>
    </source>
</evidence>
<dbReference type="Pfam" id="PF03856">
    <property type="entry name" value="SUN"/>
    <property type="match status" value="1"/>
</dbReference>
<dbReference type="GO" id="GO:0031505">
    <property type="term" value="P:fungal-type cell wall organization"/>
    <property type="evidence" value="ECO:0007669"/>
    <property type="project" value="TreeGrafter"/>
</dbReference>
<dbReference type="InterPro" id="IPR005556">
    <property type="entry name" value="SUN"/>
</dbReference>
<comment type="similarity">
    <text evidence="2">Belongs to the SUN family.</text>
</comment>
<feature type="signal peptide" evidence="12">
    <location>
        <begin position="1"/>
        <end position="19"/>
    </location>
</feature>
<evidence type="ECO:0000313" key="14">
    <source>
        <dbReference type="Proteomes" id="UP000224854"/>
    </source>
</evidence>
<keyword evidence="7" id="KW-0119">Carbohydrate metabolism</keyword>
<feature type="compositionally biased region" description="Pro residues" evidence="11">
    <location>
        <begin position="112"/>
        <end position="123"/>
    </location>
</feature>
<dbReference type="InterPro" id="IPR051526">
    <property type="entry name" value="Beta-Glucosidase_SUN"/>
</dbReference>
<dbReference type="GO" id="GO:0009986">
    <property type="term" value="C:cell surface"/>
    <property type="evidence" value="ECO:0007669"/>
    <property type="project" value="TreeGrafter"/>
</dbReference>
<gene>
    <name evidence="13" type="ORF">CDD82_6769</name>
</gene>
<keyword evidence="4" id="KW-0964">Secreted</keyword>
<dbReference type="OrthoDB" id="5339822at2759"/>
<evidence type="ECO:0000256" key="7">
    <source>
        <dbReference type="ARBA" id="ARBA00023277"/>
    </source>
</evidence>
<keyword evidence="3" id="KW-0134">Cell wall</keyword>
<feature type="compositionally biased region" description="Polar residues" evidence="11">
    <location>
        <begin position="144"/>
        <end position="158"/>
    </location>
</feature>
<protein>
    <recommendedName>
        <fullName evidence="15">SUN domain-containing protein</fullName>
    </recommendedName>
</protein>
<evidence type="ECO:0000256" key="11">
    <source>
        <dbReference type="SAM" id="MobiDB-lite"/>
    </source>
</evidence>
<dbReference type="GO" id="GO:0016798">
    <property type="term" value="F:hydrolase activity, acting on glycosyl bonds"/>
    <property type="evidence" value="ECO:0007669"/>
    <property type="project" value="UniProtKB-KW"/>
</dbReference>
<comment type="caution">
    <text evidence="13">The sequence shown here is derived from an EMBL/GenBank/DDBJ whole genome shotgun (WGS) entry which is preliminary data.</text>
</comment>
<accession>A0A2C5YU37</accession>
<evidence type="ECO:0000313" key="13">
    <source>
        <dbReference type="EMBL" id="PHH71040.1"/>
    </source>
</evidence>
<evidence type="ECO:0000256" key="1">
    <source>
        <dbReference type="ARBA" id="ARBA00004191"/>
    </source>
</evidence>
<evidence type="ECO:0000256" key="12">
    <source>
        <dbReference type="SAM" id="SignalP"/>
    </source>
</evidence>
<dbReference type="PANTHER" id="PTHR31316:SF0">
    <property type="entry name" value="SECRETED BETA-GLUCOSIDASE SIM1-RELATED"/>
    <property type="match status" value="1"/>
</dbReference>
<sequence length="465" mass="48912">MKAFATCSLAAILAVPAAAHSHHHLHRHAKKHAASRVQKRQPDAVTEVVSATQVLFELDGKPLDPEQAQSGLQNGKYVVVSESVSNEVPPSPPVQPAPEAAPQTLETAAQSPPEPVQSNPPPKDATDNNPPAGAQFMEKPPIKSDSQPSSEGDASTPKSPQPESQPRPEKLPLPSTETSQVGSSSSAAGINARFPSGKISCSEFPSKYGALALTHLNTGGWSGLQHDAEYSMASKSVSNIATGISGQTCSKGFFCSYACPPGYQKTQWPKAQGSKGESVGGLYCNSDGLLELTRESSDTLCEEGAGGVTVKNTLDEVVSTCRTDYPGTESMVIPIIAQPGQEINVTNPVQDSYYQASGKPTSAQYYINKKGLGISQACVWKSSGGLESEAGNWSPMVLGVGKASDGITYISLFDNSPTSHAKLDFNVRISGDVSTECKYENGEWYGGSTGCTTALKSGHATIVYY</sequence>
<dbReference type="GO" id="GO:0009277">
    <property type="term" value="C:fungal-type cell wall"/>
    <property type="evidence" value="ECO:0007669"/>
    <property type="project" value="TreeGrafter"/>
</dbReference>
<dbReference type="Proteomes" id="UP000224854">
    <property type="component" value="Unassembled WGS sequence"/>
</dbReference>
<comment type="subcellular location">
    <subcellularLocation>
        <location evidence="1">Secreted</location>
        <location evidence="1">Cell wall</location>
    </subcellularLocation>
</comment>
<feature type="region of interest" description="Disordered" evidence="11">
    <location>
        <begin position="83"/>
        <end position="190"/>
    </location>
</feature>
<evidence type="ECO:0000256" key="5">
    <source>
        <dbReference type="ARBA" id="ARBA00022729"/>
    </source>
</evidence>
<keyword evidence="14" id="KW-1185">Reference proteome</keyword>
<feature type="region of interest" description="Disordered" evidence="11">
    <location>
        <begin position="23"/>
        <end position="42"/>
    </location>
</feature>
<reference evidence="13 14" key="1">
    <citation type="submission" date="2017-06" db="EMBL/GenBank/DDBJ databases">
        <title>Ant-infecting Ophiocordyceps genomes reveal a high diversity of potential behavioral manipulation genes and a possible major role for enterotoxins.</title>
        <authorList>
            <person name="De Bekker C."/>
            <person name="Evans H.C."/>
            <person name="Brachmann A."/>
            <person name="Hughes D.P."/>
        </authorList>
    </citation>
    <scope>NUCLEOTIDE SEQUENCE [LARGE SCALE GENOMIC DNA]</scope>
    <source>
        <strain evidence="13 14">1348a</strain>
    </source>
</reference>
<dbReference type="EMBL" id="NJEU01000726">
    <property type="protein sequence ID" value="PHH71040.1"/>
    <property type="molecule type" value="Genomic_DNA"/>
</dbReference>
<dbReference type="PANTHER" id="PTHR31316">
    <property type="entry name" value="BETA-GLUCOSIDASE-LIKE PROTEIN NCA3, MITOCHONDRIAL-RELATED"/>
    <property type="match status" value="1"/>
</dbReference>
<evidence type="ECO:0000256" key="6">
    <source>
        <dbReference type="ARBA" id="ARBA00022801"/>
    </source>
</evidence>
<keyword evidence="8" id="KW-0326">Glycosidase</keyword>
<proteinExistence type="inferred from homology"/>
<name>A0A2C5YU37_9HYPO</name>
<keyword evidence="6" id="KW-0378">Hydrolase</keyword>
<evidence type="ECO:0008006" key="15">
    <source>
        <dbReference type="Google" id="ProtNLM"/>
    </source>
</evidence>
<evidence type="ECO:0000256" key="4">
    <source>
        <dbReference type="ARBA" id="ARBA00022525"/>
    </source>
</evidence>
<feature type="chain" id="PRO_5012203163" description="SUN domain-containing protein" evidence="12">
    <location>
        <begin position="20"/>
        <end position="465"/>
    </location>
</feature>
<evidence type="ECO:0000256" key="10">
    <source>
        <dbReference type="ARBA" id="ARBA00023326"/>
    </source>
</evidence>